<name>A0A7I7Y6U6_9MYCO</name>
<keyword evidence="2" id="KW-1185">Reference proteome</keyword>
<dbReference type="Gene3D" id="3.50.50.60">
    <property type="entry name" value="FAD/NAD(P)-binding domain"/>
    <property type="match status" value="1"/>
</dbReference>
<dbReference type="GO" id="GO:0005737">
    <property type="term" value="C:cytoplasm"/>
    <property type="evidence" value="ECO:0007669"/>
    <property type="project" value="TreeGrafter"/>
</dbReference>
<dbReference type="EMBL" id="AP022612">
    <property type="protein sequence ID" value="BBZ36762.1"/>
    <property type="molecule type" value="Genomic_DNA"/>
</dbReference>
<dbReference type="InterPro" id="IPR036188">
    <property type="entry name" value="FAD/NAD-bd_sf"/>
</dbReference>
<dbReference type="InterPro" id="IPR006076">
    <property type="entry name" value="FAD-dep_OxRdtase"/>
</dbReference>
<dbReference type="Pfam" id="PF01266">
    <property type="entry name" value="DAO"/>
    <property type="match status" value="1"/>
</dbReference>
<evidence type="ECO:0000313" key="1">
    <source>
        <dbReference type="EMBL" id="BBZ36762.1"/>
    </source>
</evidence>
<dbReference type="RefSeq" id="WP_163645549.1">
    <property type="nucleotide sequence ID" value="NZ_AP022612.1"/>
</dbReference>
<dbReference type="AlphaFoldDB" id="A0A7I7Y6U6"/>
<sequence length="460" mass="49342">MTGVDIRSRSLWLDQVGDLTPRPPLVGDATADIVIVGGGFTGLWTALHLADRRPDARIVVLERHVVGFGAAGRNGGWCGAGLAGSPARYAKRVGWGRTLAGARLVESAVDEIGRVIAAEDIAADFVKGGTLVVATTEPQWARLQGSHAAAVKSGVAESGAKLLSADEVRPMVRTPDIAGGLYTPHCARFHPAKLVRGLADAGERRGVVIHEQSSVTSIEPGLVRTSQGTVRADTVLRATEAWTGQLRSTGASYLPLTSMMIATEPLPTSVWDELGWPHGLTVRDRRHLFFYAQRTADDRIAIGGRGAPYRLKDPLAEFGDRDRPVWQRLEETLRAHFPQVGDAAITHRWGGVLAVPRDWSMSVTWDPATRMGAAGGYSGHGVVAAYAAGRGLADLATGQRSPYSLAPWVGHRSRRWEPEPLRYLAATAIVRILNGADRHEDATGRTANRVRVLAPVLPPS</sequence>
<proteinExistence type="predicted"/>
<organism evidence="1 2">
    <name type="scientific">Mycolicibacterium confluentis</name>
    <dbReference type="NCBI Taxonomy" id="28047"/>
    <lineage>
        <taxon>Bacteria</taxon>
        <taxon>Bacillati</taxon>
        <taxon>Actinomycetota</taxon>
        <taxon>Actinomycetes</taxon>
        <taxon>Mycobacteriales</taxon>
        <taxon>Mycobacteriaceae</taxon>
        <taxon>Mycolicibacterium</taxon>
    </lineage>
</organism>
<dbReference type="SUPFAM" id="SSF51905">
    <property type="entry name" value="FAD/NAD(P)-binding domain"/>
    <property type="match status" value="1"/>
</dbReference>
<gene>
    <name evidence="1" type="ORF">MCNF_53670</name>
</gene>
<protein>
    <submittedName>
        <fullName evidence="1">FAD-dependent oxidoreductase</fullName>
    </submittedName>
</protein>
<accession>A0A7I7Y6U6</accession>
<dbReference type="PANTHER" id="PTHR13847">
    <property type="entry name" value="SARCOSINE DEHYDROGENASE-RELATED"/>
    <property type="match status" value="1"/>
</dbReference>
<dbReference type="Proteomes" id="UP000466931">
    <property type="component" value="Chromosome"/>
</dbReference>
<reference evidence="1" key="2">
    <citation type="submission" date="2020-02" db="EMBL/GenBank/DDBJ databases">
        <authorList>
            <person name="Matsumoto Y."/>
            <person name="Motooka D."/>
            <person name="Nakamura S."/>
        </authorList>
    </citation>
    <scope>NUCLEOTIDE SEQUENCE</scope>
    <source>
        <strain evidence="1">JCM 13671</strain>
    </source>
</reference>
<reference evidence="1" key="1">
    <citation type="journal article" date="2019" name="Emerg. Microbes Infect.">
        <title>Comprehensive subspecies identification of 175 nontuberculous mycobacteria species based on 7547 genomic profiles.</title>
        <authorList>
            <person name="Matsumoto Y."/>
            <person name="Kinjo T."/>
            <person name="Motooka D."/>
            <person name="Nabeya D."/>
            <person name="Jung N."/>
            <person name="Uechi K."/>
            <person name="Horii T."/>
            <person name="Iida T."/>
            <person name="Fujita J."/>
            <person name="Nakamura S."/>
        </authorList>
    </citation>
    <scope>NUCLEOTIDE SEQUENCE [LARGE SCALE GENOMIC DNA]</scope>
    <source>
        <strain evidence="1">JCM 13671</strain>
    </source>
</reference>
<evidence type="ECO:0000313" key="2">
    <source>
        <dbReference type="Proteomes" id="UP000466931"/>
    </source>
</evidence>
<dbReference type="PANTHER" id="PTHR13847:SF285">
    <property type="entry name" value="FAD DEPENDENT OXIDOREDUCTASE DOMAIN-CONTAINING PROTEIN"/>
    <property type="match status" value="1"/>
</dbReference>
<dbReference type="Gene3D" id="3.30.9.10">
    <property type="entry name" value="D-Amino Acid Oxidase, subunit A, domain 2"/>
    <property type="match status" value="1"/>
</dbReference>